<reference evidence="2 3" key="2">
    <citation type="submission" date="2019-09" db="EMBL/GenBank/DDBJ databases">
        <title>A bacterium isolated from glacier soil.</title>
        <authorList>
            <person name="Liu Q."/>
        </authorList>
    </citation>
    <scope>NUCLEOTIDE SEQUENCE [LARGE SCALE GENOMIC DNA]</scope>
    <source>
        <strain evidence="2 3">MDT1-10-3</strain>
    </source>
</reference>
<evidence type="ECO:0000313" key="2">
    <source>
        <dbReference type="EMBL" id="KAA6434193.1"/>
    </source>
</evidence>
<dbReference type="InterPro" id="IPR045736">
    <property type="entry name" value="START_2"/>
</dbReference>
<name>A0A5M8QH76_9BACT</name>
<dbReference type="InterPro" id="IPR023393">
    <property type="entry name" value="START-like_dom_sf"/>
</dbReference>
<feature type="domain" description="START-like" evidence="1">
    <location>
        <begin position="4"/>
        <end position="132"/>
    </location>
</feature>
<evidence type="ECO:0000259" key="1">
    <source>
        <dbReference type="Pfam" id="PF19569"/>
    </source>
</evidence>
<organism evidence="2 3">
    <name type="scientific">Rufibacter glacialis</name>
    <dbReference type="NCBI Taxonomy" id="1259555"/>
    <lineage>
        <taxon>Bacteria</taxon>
        <taxon>Pseudomonadati</taxon>
        <taxon>Bacteroidota</taxon>
        <taxon>Cytophagia</taxon>
        <taxon>Cytophagales</taxon>
        <taxon>Hymenobacteraceae</taxon>
        <taxon>Rufibacter</taxon>
    </lineage>
</organism>
<dbReference type="AlphaFoldDB" id="A0A5M8QH76"/>
<comment type="caution">
    <text evidence="2">The sequence shown here is derived from an EMBL/GenBank/DDBJ whole genome shotgun (WGS) entry which is preliminary data.</text>
</comment>
<dbReference type="Gene3D" id="3.30.530.20">
    <property type="match status" value="1"/>
</dbReference>
<proteinExistence type="predicted"/>
<protein>
    <submittedName>
        <fullName evidence="2">ATPase</fullName>
    </submittedName>
</protein>
<dbReference type="Proteomes" id="UP000323866">
    <property type="component" value="Unassembled WGS sequence"/>
</dbReference>
<sequence>MSMSKIKFVREYPLNASPKMLYPYLSTASGLSQWLCDAAKQIGERRYHLIWDNQEHIAEMTSHRMNKSVRFTFPNSNKGEAHDYSYIDFSIESGELTQEQFLRVVDYTDVGDVEQLTELWDNQVLTLRELIGG</sequence>
<evidence type="ECO:0000313" key="3">
    <source>
        <dbReference type="Proteomes" id="UP000323866"/>
    </source>
</evidence>
<dbReference type="SUPFAM" id="SSF55961">
    <property type="entry name" value="Bet v1-like"/>
    <property type="match status" value="1"/>
</dbReference>
<dbReference type="EMBL" id="VKKZ01000020">
    <property type="protein sequence ID" value="KAA6434193.1"/>
    <property type="molecule type" value="Genomic_DNA"/>
</dbReference>
<gene>
    <name evidence="2" type="ORF">FOE74_08255</name>
</gene>
<dbReference type="OrthoDB" id="667567at2"/>
<dbReference type="Pfam" id="PF19569">
    <property type="entry name" value="START_2"/>
    <property type="match status" value="1"/>
</dbReference>
<reference evidence="2 3" key="1">
    <citation type="submission" date="2019-07" db="EMBL/GenBank/DDBJ databases">
        <authorList>
            <person name="Qu J.-H."/>
        </authorList>
    </citation>
    <scope>NUCLEOTIDE SEQUENCE [LARGE SCALE GENOMIC DNA]</scope>
    <source>
        <strain evidence="2 3">MDT1-10-3</strain>
    </source>
</reference>
<accession>A0A5M8QH76</accession>